<organism evidence="1 2">
    <name type="scientific">Microlunatus ginsengisoli</name>
    <dbReference type="NCBI Taxonomy" id="363863"/>
    <lineage>
        <taxon>Bacteria</taxon>
        <taxon>Bacillati</taxon>
        <taxon>Actinomycetota</taxon>
        <taxon>Actinomycetes</taxon>
        <taxon>Propionibacteriales</taxon>
        <taxon>Propionibacteriaceae</taxon>
        <taxon>Microlunatus</taxon>
    </lineage>
</organism>
<dbReference type="EMBL" id="BAABAB010000010">
    <property type="protein sequence ID" value="GAA3616197.1"/>
    <property type="molecule type" value="Genomic_DNA"/>
</dbReference>
<evidence type="ECO:0000313" key="2">
    <source>
        <dbReference type="Proteomes" id="UP001501490"/>
    </source>
</evidence>
<protein>
    <submittedName>
        <fullName evidence="1">Uncharacterized protein</fullName>
    </submittedName>
</protein>
<sequence>MGPMSRERWWGKARGLPQPAYERWRETLDAVPGRPARILAWARTPTGFCIGSPAVLSLGDDSAFSHVGWHEIERGGWNAETRRLSWTRYPGEDGRSRRGFAELAEPARLPELFRERVAASIVFERFVPLVSTDGGITVSGRRDLAGAGDRISWHVSPVRGTDWRDEGVRAEAERVLARMRMEYDSTPAGW</sequence>
<keyword evidence="2" id="KW-1185">Reference proteome</keyword>
<name>A0ABP6ZRQ6_9ACTN</name>
<gene>
    <name evidence="1" type="ORF">GCM10022236_17940</name>
</gene>
<proteinExistence type="predicted"/>
<reference evidence="2" key="1">
    <citation type="journal article" date="2019" name="Int. J. Syst. Evol. Microbiol.">
        <title>The Global Catalogue of Microorganisms (GCM) 10K type strain sequencing project: providing services to taxonomists for standard genome sequencing and annotation.</title>
        <authorList>
            <consortium name="The Broad Institute Genomics Platform"/>
            <consortium name="The Broad Institute Genome Sequencing Center for Infectious Disease"/>
            <person name="Wu L."/>
            <person name="Ma J."/>
        </authorList>
    </citation>
    <scope>NUCLEOTIDE SEQUENCE [LARGE SCALE GENOMIC DNA]</scope>
    <source>
        <strain evidence="2">JCM 16929</strain>
    </source>
</reference>
<accession>A0ABP6ZRQ6</accession>
<evidence type="ECO:0000313" key="1">
    <source>
        <dbReference type="EMBL" id="GAA3616197.1"/>
    </source>
</evidence>
<comment type="caution">
    <text evidence="1">The sequence shown here is derived from an EMBL/GenBank/DDBJ whole genome shotgun (WGS) entry which is preliminary data.</text>
</comment>
<dbReference type="Proteomes" id="UP001501490">
    <property type="component" value="Unassembled WGS sequence"/>
</dbReference>